<protein>
    <recommendedName>
        <fullName evidence="3">Transposase</fullName>
    </recommendedName>
</protein>
<reference evidence="1 2" key="1">
    <citation type="submission" date="2020-08" db="EMBL/GenBank/DDBJ databases">
        <title>Novel species isolated from subtropical streams in China.</title>
        <authorList>
            <person name="Lu H."/>
        </authorList>
    </citation>
    <scope>NUCLEOTIDE SEQUENCE [LARGE SCALE GENOMIC DNA]</scope>
    <source>
        <strain evidence="1 2">CY18W</strain>
    </source>
</reference>
<sequence length="139" mass="16108">MNQHTRVSSSTRYRYLNEDFTDALQTSKREKFLFEDGNERRQHSPAMPIISYRKAPVLKQDDFIMRITVDAAAITELRHLILRNCGDLVLFMRVKPVDHASKMKVWLCLRKSSVDTIISHIIRALPKAEFGKITPLLPV</sequence>
<dbReference type="Proteomes" id="UP000650424">
    <property type="component" value="Unassembled WGS sequence"/>
</dbReference>
<evidence type="ECO:0000313" key="2">
    <source>
        <dbReference type="Proteomes" id="UP000650424"/>
    </source>
</evidence>
<evidence type="ECO:0000313" key="1">
    <source>
        <dbReference type="EMBL" id="MBC3920775.1"/>
    </source>
</evidence>
<organism evidence="1 2">
    <name type="scientific">Undibacterium hunanense</name>
    <dbReference type="NCBI Taxonomy" id="2762292"/>
    <lineage>
        <taxon>Bacteria</taxon>
        <taxon>Pseudomonadati</taxon>
        <taxon>Pseudomonadota</taxon>
        <taxon>Betaproteobacteria</taxon>
        <taxon>Burkholderiales</taxon>
        <taxon>Oxalobacteraceae</taxon>
        <taxon>Undibacterium</taxon>
    </lineage>
</organism>
<proteinExistence type="predicted"/>
<dbReference type="EMBL" id="JACOGF010000019">
    <property type="protein sequence ID" value="MBC3920775.1"/>
    <property type="molecule type" value="Genomic_DNA"/>
</dbReference>
<gene>
    <name evidence="1" type="ORF">H8L32_25135</name>
</gene>
<evidence type="ECO:0008006" key="3">
    <source>
        <dbReference type="Google" id="ProtNLM"/>
    </source>
</evidence>
<accession>A0ABR6ZYY2</accession>
<dbReference type="RefSeq" id="WP_186950590.1">
    <property type="nucleotide sequence ID" value="NZ_JACOGF010000019.1"/>
</dbReference>
<name>A0ABR6ZYY2_9BURK</name>
<keyword evidence="2" id="KW-1185">Reference proteome</keyword>
<comment type="caution">
    <text evidence="1">The sequence shown here is derived from an EMBL/GenBank/DDBJ whole genome shotgun (WGS) entry which is preliminary data.</text>
</comment>